<evidence type="ECO:0000313" key="4">
    <source>
        <dbReference type="EMBL" id="MED4400449.1"/>
    </source>
</evidence>
<evidence type="ECO:0000259" key="3">
    <source>
        <dbReference type="Pfam" id="PF00188"/>
    </source>
</evidence>
<feature type="region of interest" description="Disordered" evidence="1">
    <location>
        <begin position="120"/>
        <end position="168"/>
    </location>
</feature>
<feature type="domain" description="SCP" evidence="3">
    <location>
        <begin position="179"/>
        <end position="290"/>
    </location>
</feature>
<feature type="compositionally biased region" description="Low complexity" evidence="1">
    <location>
        <begin position="145"/>
        <end position="167"/>
    </location>
</feature>
<evidence type="ECO:0000313" key="5">
    <source>
        <dbReference type="Proteomes" id="UP001342826"/>
    </source>
</evidence>
<feature type="compositionally biased region" description="Polar residues" evidence="1">
    <location>
        <begin position="121"/>
        <end position="144"/>
    </location>
</feature>
<dbReference type="Pfam" id="PF00188">
    <property type="entry name" value="CAP"/>
    <property type="match status" value="1"/>
</dbReference>
<keyword evidence="5" id="KW-1185">Reference proteome</keyword>
<sequence>MLKRKLTAFAVSAFLLSLAACNTNNGAFDERNQNTTRFRDVNYNDEQGFEKDYDRELRDTRTERMEISNLKTDTSSDNYPRTRAVLIRDAKYKFVTINPEQNRSLTRDERVVQDDIPNVVPEQQQQERNGPSNAVPEQQQQERNGTPNIVPQQQQQGNNTENNPGTTANISQTAQKVIELTNAERRKNGLPDLKGDPSLSSVAQKKSEDMEKNHYFSHTSPTYGSPFDMMRNFGITYKTAGENIAQGQRSAEQVVQAWMNSEGHRKNILSRDFTHIGIGYEQSGNHWTQMFIGK</sequence>
<comment type="caution">
    <text evidence="4">The sequence shown here is derived from an EMBL/GenBank/DDBJ whole genome shotgun (WGS) entry which is preliminary data.</text>
</comment>
<dbReference type="Gene3D" id="3.40.33.10">
    <property type="entry name" value="CAP"/>
    <property type="match status" value="1"/>
</dbReference>
<evidence type="ECO:0000256" key="1">
    <source>
        <dbReference type="SAM" id="MobiDB-lite"/>
    </source>
</evidence>
<dbReference type="SUPFAM" id="SSF55797">
    <property type="entry name" value="PR-1-like"/>
    <property type="match status" value="1"/>
</dbReference>
<dbReference type="PROSITE" id="PS51257">
    <property type="entry name" value="PROKAR_LIPOPROTEIN"/>
    <property type="match status" value="1"/>
</dbReference>
<feature type="region of interest" description="Disordered" evidence="1">
    <location>
        <begin position="186"/>
        <end position="217"/>
    </location>
</feature>
<dbReference type="PANTHER" id="PTHR31157">
    <property type="entry name" value="SCP DOMAIN-CONTAINING PROTEIN"/>
    <property type="match status" value="1"/>
</dbReference>
<dbReference type="Proteomes" id="UP001342826">
    <property type="component" value="Unassembled WGS sequence"/>
</dbReference>
<dbReference type="CDD" id="cd05379">
    <property type="entry name" value="CAP_bacterial"/>
    <property type="match status" value="1"/>
</dbReference>
<feature type="chain" id="PRO_5045805249" evidence="2">
    <location>
        <begin position="20"/>
        <end position="294"/>
    </location>
</feature>
<gene>
    <name evidence="4" type="ORF">P9271_03710</name>
</gene>
<dbReference type="InterPro" id="IPR014258">
    <property type="entry name" value="CAP_domain_YkwD-like"/>
</dbReference>
<dbReference type="RefSeq" id="WP_066230349.1">
    <property type="nucleotide sequence ID" value="NZ_JARTFQ010000008.1"/>
</dbReference>
<dbReference type="GeneID" id="301141447"/>
<dbReference type="PANTHER" id="PTHR31157:SF1">
    <property type="entry name" value="SCP DOMAIN-CONTAINING PROTEIN"/>
    <property type="match status" value="1"/>
</dbReference>
<dbReference type="EMBL" id="JARTFS010000003">
    <property type="protein sequence ID" value="MED4400449.1"/>
    <property type="molecule type" value="Genomic_DNA"/>
</dbReference>
<feature type="compositionally biased region" description="Basic and acidic residues" evidence="1">
    <location>
        <begin position="205"/>
        <end position="214"/>
    </location>
</feature>
<dbReference type="InterPro" id="IPR014044">
    <property type="entry name" value="CAP_dom"/>
</dbReference>
<name>A0ABU6NW17_9BACI</name>
<dbReference type="NCBIfam" id="TIGR02909">
    <property type="entry name" value="spore_YkwD"/>
    <property type="match status" value="1"/>
</dbReference>
<accession>A0ABU6NW17</accession>
<dbReference type="InterPro" id="IPR035940">
    <property type="entry name" value="CAP_sf"/>
</dbReference>
<proteinExistence type="predicted"/>
<feature type="compositionally biased region" description="Basic and acidic residues" evidence="1">
    <location>
        <begin position="186"/>
        <end position="195"/>
    </location>
</feature>
<keyword evidence="2" id="KW-0732">Signal</keyword>
<evidence type="ECO:0000256" key="2">
    <source>
        <dbReference type="SAM" id="SignalP"/>
    </source>
</evidence>
<organism evidence="4 5">
    <name type="scientific">Metabacillus fastidiosus</name>
    <dbReference type="NCBI Taxonomy" id="1458"/>
    <lineage>
        <taxon>Bacteria</taxon>
        <taxon>Bacillati</taxon>
        <taxon>Bacillota</taxon>
        <taxon>Bacilli</taxon>
        <taxon>Bacillales</taxon>
        <taxon>Bacillaceae</taxon>
        <taxon>Metabacillus</taxon>
    </lineage>
</organism>
<feature type="signal peptide" evidence="2">
    <location>
        <begin position="1"/>
        <end position="19"/>
    </location>
</feature>
<protein>
    <submittedName>
        <fullName evidence="4">CAP domain-containing protein</fullName>
    </submittedName>
</protein>
<reference evidence="4 5" key="1">
    <citation type="submission" date="2023-03" db="EMBL/GenBank/DDBJ databases">
        <title>Bacillus Genome Sequencing.</title>
        <authorList>
            <person name="Dunlap C."/>
        </authorList>
    </citation>
    <scope>NUCLEOTIDE SEQUENCE [LARGE SCALE GENOMIC DNA]</scope>
    <source>
        <strain evidence="4 5">NRS-1717</strain>
    </source>
</reference>